<protein>
    <submittedName>
        <fullName evidence="1">Uncharacterized protein</fullName>
    </submittedName>
</protein>
<dbReference type="EMBL" id="LAFY01001043">
    <property type="protein sequence ID" value="KJX95748.1"/>
    <property type="molecule type" value="Genomic_DNA"/>
</dbReference>
<organism evidence="1 2">
    <name type="scientific">Zymoseptoria brevis</name>
    <dbReference type="NCBI Taxonomy" id="1047168"/>
    <lineage>
        <taxon>Eukaryota</taxon>
        <taxon>Fungi</taxon>
        <taxon>Dikarya</taxon>
        <taxon>Ascomycota</taxon>
        <taxon>Pezizomycotina</taxon>
        <taxon>Dothideomycetes</taxon>
        <taxon>Dothideomycetidae</taxon>
        <taxon>Mycosphaerellales</taxon>
        <taxon>Mycosphaerellaceae</taxon>
        <taxon>Zymoseptoria</taxon>
    </lineage>
</organism>
<sequence>MDKDSSVCVYTASNMDWHAISVNHVNHIVSEIIKKIQTKDGTNEVISLTDTRLSEYSNMHVCFNYDRKPYIIGDMGMKINKNRVSLLQLSTGIIESRSMNKLDISNTMSIDLSTAWISELRHTILYDNLDKITNILENTSYSKYMRRNDTWVESTL</sequence>
<evidence type="ECO:0000313" key="1">
    <source>
        <dbReference type="EMBL" id="KJX95748.1"/>
    </source>
</evidence>
<comment type="caution">
    <text evidence="1">The sequence shown here is derived from an EMBL/GenBank/DDBJ whole genome shotgun (WGS) entry which is preliminary data.</text>
</comment>
<accession>A0A0F4GEA9</accession>
<dbReference type="AlphaFoldDB" id="A0A0F4GEA9"/>
<dbReference type="Proteomes" id="UP000033647">
    <property type="component" value="Unassembled WGS sequence"/>
</dbReference>
<name>A0A0F4GEA9_9PEZI</name>
<evidence type="ECO:0000313" key="2">
    <source>
        <dbReference type="Proteomes" id="UP000033647"/>
    </source>
</evidence>
<gene>
    <name evidence="1" type="ORF">TI39_contig1052g00004</name>
</gene>
<keyword evidence="2" id="KW-1185">Reference proteome</keyword>
<proteinExistence type="predicted"/>
<reference evidence="1 2" key="1">
    <citation type="submission" date="2015-03" db="EMBL/GenBank/DDBJ databases">
        <title>RNA-seq based gene annotation and comparative genomics of four Zymoseptoria species reveal species-specific pathogenicity related genes and transposable element activity.</title>
        <authorList>
            <person name="Grandaubert J."/>
            <person name="Bhattacharyya A."/>
            <person name="Stukenbrock E.H."/>
        </authorList>
    </citation>
    <scope>NUCLEOTIDE SEQUENCE [LARGE SCALE GENOMIC DNA]</scope>
    <source>
        <strain evidence="1 2">Zb18110</strain>
    </source>
</reference>